<dbReference type="GO" id="GO:0003697">
    <property type="term" value="F:single-stranded DNA binding"/>
    <property type="evidence" value="ECO:0007669"/>
    <property type="project" value="TreeGrafter"/>
</dbReference>
<dbReference type="InterPro" id="IPR041562">
    <property type="entry name" value="MCM_lid"/>
</dbReference>
<comment type="similarity">
    <text evidence="2 13">Belongs to the MCM family.</text>
</comment>
<dbReference type="PANTHER" id="PTHR11630">
    <property type="entry name" value="DNA REPLICATION LICENSING FACTOR MCM FAMILY MEMBER"/>
    <property type="match status" value="1"/>
</dbReference>
<reference evidence="18 19" key="1">
    <citation type="submission" date="2019-03" db="EMBL/GenBank/DDBJ databases">
        <title>Sequencing 23 genomes of Wallemia ichthyophaga.</title>
        <authorList>
            <person name="Gostincar C."/>
        </authorList>
    </citation>
    <scope>NUCLEOTIDE SEQUENCE [LARGE SCALE GENOMIC DNA]</scope>
    <source>
        <strain evidence="18 19">EXF-5753</strain>
    </source>
</reference>
<evidence type="ECO:0000256" key="8">
    <source>
        <dbReference type="ARBA" id="ARBA00022840"/>
    </source>
</evidence>
<dbReference type="GO" id="GO:0006279">
    <property type="term" value="P:premeiotic DNA replication"/>
    <property type="evidence" value="ECO:0007669"/>
    <property type="project" value="UniProtKB-ARBA"/>
</dbReference>
<evidence type="ECO:0000256" key="13">
    <source>
        <dbReference type="RuleBase" id="RU004070"/>
    </source>
</evidence>
<dbReference type="FunFam" id="3.30.1640.10:FF:000009">
    <property type="entry name" value="DNA helicase"/>
    <property type="match status" value="1"/>
</dbReference>
<feature type="region of interest" description="Disordered" evidence="16">
    <location>
        <begin position="757"/>
        <end position="811"/>
    </location>
</feature>
<evidence type="ECO:0000256" key="4">
    <source>
        <dbReference type="ARBA" id="ARBA00022705"/>
    </source>
</evidence>
<gene>
    <name evidence="18" type="ORF">E3P99_03917</name>
</gene>
<feature type="domain" description="MCM C-terminal AAA(+) ATPase" evidence="17">
    <location>
        <begin position="432"/>
        <end position="638"/>
    </location>
</feature>
<evidence type="ECO:0000256" key="11">
    <source>
        <dbReference type="ARBA" id="ARBA00023306"/>
    </source>
</evidence>
<dbReference type="FunFam" id="2.20.28.10:FF:000003">
    <property type="entry name" value="DNA helicase"/>
    <property type="match status" value="1"/>
</dbReference>
<comment type="subunit">
    <text evidence="14">Component of the MCM2-7 complex.</text>
</comment>
<dbReference type="GO" id="GO:0006270">
    <property type="term" value="P:DNA replication initiation"/>
    <property type="evidence" value="ECO:0007669"/>
    <property type="project" value="UniProtKB-UniRule"/>
</dbReference>
<name>A0A4T0FC87_9BASI</name>
<dbReference type="InterPro" id="IPR008049">
    <property type="entry name" value="MCM6"/>
</dbReference>
<evidence type="ECO:0000256" key="14">
    <source>
        <dbReference type="RuleBase" id="RU368064"/>
    </source>
</evidence>
<keyword evidence="9 13" id="KW-0238">DNA-binding</keyword>
<dbReference type="GO" id="GO:0097373">
    <property type="term" value="C:MCM core complex"/>
    <property type="evidence" value="ECO:0007669"/>
    <property type="project" value="UniProtKB-ARBA"/>
</dbReference>
<dbReference type="AlphaFoldDB" id="A0A4T0FC87"/>
<dbReference type="Pfam" id="PF17855">
    <property type="entry name" value="MCM_lid"/>
    <property type="match status" value="1"/>
</dbReference>
<dbReference type="PRINTS" id="PR01662">
    <property type="entry name" value="MCMPROTEIN6"/>
</dbReference>
<feature type="coiled-coil region" evidence="15">
    <location>
        <begin position="850"/>
        <end position="884"/>
    </location>
</feature>
<dbReference type="OrthoDB" id="1744952at2759"/>
<evidence type="ECO:0000259" key="17">
    <source>
        <dbReference type="PROSITE" id="PS50051"/>
    </source>
</evidence>
<evidence type="ECO:0000256" key="1">
    <source>
        <dbReference type="ARBA" id="ARBA00004123"/>
    </source>
</evidence>
<evidence type="ECO:0000256" key="5">
    <source>
        <dbReference type="ARBA" id="ARBA00022741"/>
    </source>
</evidence>
<feature type="compositionally biased region" description="Polar residues" evidence="16">
    <location>
        <begin position="14"/>
        <end position="39"/>
    </location>
</feature>
<dbReference type="Gene3D" id="3.40.50.300">
    <property type="entry name" value="P-loop containing nucleotide triphosphate hydrolases"/>
    <property type="match status" value="1"/>
</dbReference>
<dbReference type="FunFam" id="1.20.58.870:FF:000002">
    <property type="entry name" value="DNA helicase"/>
    <property type="match status" value="1"/>
</dbReference>
<dbReference type="EMBL" id="SPNW01000101">
    <property type="protein sequence ID" value="TIA85701.1"/>
    <property type="molecule type" value="Genomic_DNA"/>
</dbReference>
<evidence type="ECO:0000256" key="3">
    <source>
        <dbReference type="ARBA" id="ARBA00012551"/>
    </source>
</evidence>
<evidence type="ECO:0000256" key="6">
    <source>
        <dbReference type="ARBA" id="ARBA00022801"/>
    </source>
</evidence>
<accession>A0A4T0FC87</accession>
<evidence type="ECO:0000313" key="18">
    <source>
        <dbReference type="EMBL" id="TIA85701.1"/>
    </source>
</evidence>
<feature type="region of interest" description="Disordered" evidence="16">
    <location>
        <begin position="1"/>
        <end position="74"/>
    </location>
</feature>
<dbReference type="Gene3D" id="2.40.50.140">
    <property type="entry name" value="Nucleic acid-binding proteins"/>
    <property type="match status" value="1"/>
</dbReference>
<dbReference type="PROSITE" id="PS50051">
    <property type="entry name" value="MCM_2"/>
    <property type="match status" value="1"/>
</dbReference>
<dbReference type="PANTHER" id="PTHR11630:SF43">
    <property type="entry name" value="DNA REPLICATION LICENSING FACTOR MCM6"/>
    <property type="match status" value="1"/>
</dbReference>
<dbReference type="Gene3D" id="2.20.28.10">
    <property type="match status" value="1"/>
</dbReference>
<dbReference type="Pfam" id="PF17207">
    <property type="entry name" value="MCM_OB"/>
    <property type="match status" value="1"/>
</dbReference>
<dbReference type="Pfam" id="PF00493">
    <property type="entry name" value="MCM"/>
    <property type="match status" value="1"/>
</dbReference>
<evidence type="ECO:0000256" key="10">
    <source>
        <dbReference type="ARBA" id="ARBA00023242"/>
    </source>
</evidence>
<keyword evidence="15" id="KW-0175">Coiled coil</keyword>
<evidence type="ECO:0000256" key="2">
    <source>
        <dbReference type="ARBA" id="ARBA00008010"/>
    </source>
</evidence>
<dbReference type="SUPFAM" id="SSF50249">
    <property type="entry name" value="Nucleic acid-binding proteins"/>
    <property type="match status" value="1"/>
</dbReference>
<dbReference type="GO" id="GO:1990518">
    <property type="term" value="F:single-stranded 3'-5' DNA helicase activity"/>
    <property type="evidence" value="ECO:0007669"/>
    <property type="project" value="TreeGrafter"/>
</dbReference>
<dbReference type="Pfam" id="PF14551">
    <property type="entry name" value="MCM_N"/>
    <property type="match status" value="1"/>
</dbReference>
<proteinExistence type="inferred from homology"/>
<comment type="caution">
    <text evidence="18">The sequence shown here is derived from an EMBL/GenBank/DDBJ whole genome shotgun (WGS) entry which is preliminary data.</text>
</comment>
<keyword evidence="11 14" id="KW-0131">Cell cycle</keyword>
<dbReference type="PROSITE" id="PS00847">
    <property type="entry name" value="MCM_1"/>
    <property type="match status" value="1"/>
</dbReference>
<evidence type="ECO:0000256" key="12">
    <source>
        <dbReference type="ARBA" id="ARBA00073495"/>
    </source>
</evidence>
<keyword evidence="6 14" id="KW-0378">Hydrolase</keyword>
<dbReference type="InterPro" id="IPR012340">
    <property type="entry name" value="NA-bd_OB-fold"/>
</dbReference>
<dbReference type="Pfam" id="PF18263">
    <property type="entry name" value="WHD_MCM6"/>
    <property type="match status" value="1"/>
</dbReference>
<dbReference type="Gene3D" id="3.30.1640.10">
    <property type="entry name" value="mini-chromosome maintenance (MCM) complex, chain A, domain 1"/>
    <property type="match status" value="1"/>
</dbReference>
<keyword evidence="7 14" id="KW-0347">Helicase</keyword>
<keyword evidence="5 13" id="KW-0547">Nucleotide-binding</keyword>
<protein>
    <recommendedName>
        <fullName evidence="12 14">DNA replication licensing factor MCM6</fullName>
        <ecNumber evidence="3 14">3.6.4.12</ecNumber>
    </recommendedName>
</protein>
<keyword evidence="19" id="KW-1185">Reference proteome</keyword>
<keyword evidence="8 13" id="KW-0067">ATP-binding</keyword>
<dbReference type="EC" id="3.6.4.12" evidence="3 14"/>
<feature type="compositionally biased region" description="Polar residues" evidence="16">
    <location>
        <begin position="801"/>
        <end position="810"/>
    </location>
</feature>
<dbReference type="GO" id="GO:0042555">
    <property type="term" value="C:MCM complex"/>
    <property type="evidence" value="ECO:0007669"/>
    <property type="project" value="UniProtKB-UniRule"/>
</dbReference>
<dbReference type="GO" id="GO:1902969">
    <property type="term" value="P:mitotic DNA replication"/>
    <property type="evidence" value="ECO:0007669"/>
    <property type="project" value="TreeGrafter"/>
</dbReference>
<dbReference type="InterPro" id="IPR027417">
    <property type="entry name" value="P-loop_NTPase"/>
</dbReference>
<feature type="region of interest" description="Disordered" evidence="16">
    <location>
        <begin position="893"/>
        <end position="912"/>
    </location>
</feature>
<dbReference type="SUPFAM" id="SSF52540">
    <property type="entry name" value="P-loop containing nucleoside triphosphate hydrolases"/>
    <property type="match status" value="1"/>
</dbReference>
<keyword evidence="4 14" id="KW-0235">DNA replication</keyword>
<dbReference type="GO" id="GO:0005656">
    <property type="term" value="C:nuclear pre-replicative complex"/>
    <property type="evidence" value="ECO:0007669"/>
    <property type="project" value="UniProtKB-ARBA"/>
</dbReference>
<evidence type="ECO:0000256" key="16">
    <source>
        <dbReference type="SAM" id="MobiDB-lite"/>
    </source>
</evidence>
<organism evidence="18 19">
    <name type="scientific">Wallemia hederae</name>
    <dbReference type="NCBI Taxonomy" id="1540922"/>
    <lineage>
        <taxon>Eukaryota</taxon>
        <taxon>Fungi</taxon>
        <taxon>Dikarya</taxon>
        <taxon>Basidiomycota</taxon>
        <taxon>Wallemiomycotina</taxon>
        <taxon>Wallemiomycetes</taxon>
        <taxon>Wallemiales</taxon>
        <taxon>Wallemiaceae</taxon>
        <taxon>Wallemia</taxon>
    </lineage>
</organism>
<evidence type="ECO:0000256" key="9">
    <source>
        <dbReference type="ARBA" id="ARBA00023125"/>
    </source>
</evidence>
<keyword evidence="10" id="KW-0539">Nucleus</keyword>
<dbReference type="InterPro" id="IPR018525">
    <property type="entry name" value="MCM_CS"/>
</dbReference>
<dbReference type="GO" id="GO:0000727">
    <property type="term" value="P:double-strand break repair via break-induced replication"/>
    <property type="evidence" value="ECO:0007669"/>
    <property type="project" value="TreeGrafter"/>
</dbReference>
<dbReference type="InterPro" id="IPR001208">
    <property type="entry name" value="MCM_dom"/>
</dbReference>
<comment type="function">
    <text evidence="14">Acts as component of the MCM2-7 complex (MCM complex) which is the replicative helicase essential for 'once per cell cycle' DNA replication initiation and elongation in eukaryotic cells. The active ATPase sites in the MCM2-7 ring are formed through the interaction surfaces of two neighboring subunits such that a critical structure of a conserved arginine finger motif is provided in trans relative to the ATP-binding site of the Walker A box of the adjacent subunit. The six ATPase active sites, however, are likely to contribute differentially to the complex helicase activity.</text>
</comment>
<dbReference type="FunFam" id="3.40.50.300:FF:000115">
    <property type="entry name" value="DNA helicase"/>
    <property type="match status" value="1"/>
</dbReference>
<dbReference type="GO" id="GO:0043596">
    <property type="term" value="C:nuclear replication fork"/>
    <property type="evidence" value="ECO:0007669"/>
    <property type="project" value="UniProtKB-ARBA"/>
</dbReference>
<dbReference type="InterPro" id="IPR031327">
    <property type="entry name" value="MCM"/>
</dbReference>
<dbReference type="GO" id="GO:0016887">
    <property type="term" value="F:ATP hydrolysis activity"/>
    <property type="evidence" value="ECO:0007669"/>
    <property type="project" value="RHEA"/>
</dbReference>
<dbReference type="CDD" id="cd17757">
    <property type="entry name" value="MCM6"/>
    <property type="match status" value="1"/>
</dbReference>
<evidence type="ECO:0000256" key="7">
    <source>
        <dbReference type="ARBA" id="ARBA00022806"/>
    </source>
</evidence>
<evidence type="ECO:0000256" key="15">
    <source>
        <dbReference type="SAM" id="Coils"/>
    </source>
</evidence>
<dbReference type="Proteomes" id="UP000310189">
    <property type="component" value="Unassembled WGS sequence"/>
</dbReference>
<dbReference type="GO" id="GO:0005524">
    <property type="term" value="F:ATP binding"/>
    <property type="evidence" value="ECO:0007669"/>
    <property type="project" value="UniProtKB-UniRule"/>
</dbReference>
<comment type="catalytic activity">
    <reaction evidence="14">
        <text>ATP + H2O = ADP + phosphate + H(+)</text>
        <dbReference type="Rhea" id="RHEA:13065"/>
        <dbReference type="ChEBI" id="CHEBI:15377"/>
        <dbReference type="ChEBI" id="CHEBI:15378"/>
        <dbReference type="ChEBI" id="CHEBI:30616"/>
        <dbReference type="ChEBI" id="CHEBI:43474"/>
        <dbReference type="ChEBI" id="CHEBI:456216"/>
        <dbReference type="EC" id="3.6.4.12"/>
    </reaction>
</comment>
<dbReference type="GO" id="GO:0031261">
    <property type="term" value="C:DNA replication preinitiation complex"/>
    <property type="evidence" value="ECO:0007669"/>
    <property type="project" value="UniProtKB-ARBA"/>
</dbReference>
<dbReference type="SMART" id="SM00350">
    <property type="entry name" value="MCM"/>
    <property type="match status" value="1"/>
</dbReference>
<dbReference type="InterPro" id="IPR027925">
    <property type="entry name" value="MCM_N"/>
</dbReference>
<comment type="subcellular location">
    <subcellularLocation>
        <location evidence="1 14">Nucleus</location>
    </subcellularLocation>
</comment>
<dbReference type="Gene3D" id="1.20.58.870">
    <property type="match status" value="1"/>
</dbReference>
<dbReference type="InterPro" id="IPR041024">
    <property type="entry name" value="Mcm6_C"/>
</dbReference>
<feature type="compositionally biased region" description="Low complexity" evidence="16">
    <location>
        <begin position="759"/>
        <end position="773"/>
    </location>
</feature>
<evidence type="ECO:0000313" key="19">
    <source>
        <dbReference type="Proteomes" id="UP000310189"/>
    </source>
</evidence>
<dbReference type="PRINTS" id="PR01657">
    <property type="entry name" value="MCMFAMILY"/>
</dbReference>
<dbReference type="InterPro" id="IPR033762">
    <property type="entry name" value="MCM_OB"/>
</dbReference>
<sequence>MSTPLGPSSPLPNPTSELGSTQRQSSPPARPMNNLSIQDHNLGDDEAGEESNARRRARRNPQDPAEVPKVKDATGEKVMESFENFLESYTEIVDLAPTPGADGMQTESESKFYIEQIHGMREYNFTTLYVSFSHLLEREDILAKAVTDQYYRFLPFLKRAVQNLVHKYEPGYLYSNAQTVTATQSASSYIIREFQIAFYDLPIVSGIRDLRTDKVGTLMSIGGTVTRTSEVRPELVNGCFACEECNVVMHDIEQQFKFTEPSMCPNPVCNNRSSWRLIIEQSKFSDWQKVRIQENANEIPTGSMPRSLDVILRGETVEKAKAGDKCTFTGTFIVVPDVSQLGMPGVNTELMRENAGGRTDNQGVTGLKQLGVRDLQYKTAYLACMVQPADGRSSATNVRADYEEEEDQDTFLRSLTQQEIEELRAMVNTENIYHRLVKSIAPTVFGHDIVKKGLLLQLMGGVHKRTYEGIHLRGDINICVVGDPSTSKSQFLKYVTSFLPRAVYTSGKASSAAGLTAAVVKDEETGEFTIEAGALMLADNGICAIDEFDKMDIADQVAIHEAMEQQTLSIAKAGLQATLNARTSILAAANPIGGRYNRKATLRQNVAMSAPIMSRFDLFFVVLDECNENVDDMLARHIVNIHRFRDEALEPEFNTEQLQRFIRYCRTFQPRMTPDAADLLVEKYRALRQDDAQGIGRNSYRITVRQLESMIRLSEAIARANCSNEILPQYVKEAYSLLRQSIIHVEQDDIGLDDEDEQQPAAAAMDATTQDAPNATDRNIHIPTSSMQPSSSAPPPPSEGADTQTPQPTAEKTKLTITYDKYMSLMSLVVQHLLSVENTTGAGVTRDEIIQSYIESKEEEIDSIEQLEAEQALMTKVLKKLVKDQYLLELRGSADRETDSQDPSSSADENVTYLVHPQVEL</sequence>